<evidence type="ECO:0000313" key="13">
    <source>
        <dbReference type="Proteomes" id="UP000185713"/>
    </source>
</evidence>
<sequence length="313" mass="34599">MLLLMIFIMLRVVFLGTGGALPTVNRNPSSILVNREGELLLFDCGEGTQQQMMRARTGMMSLSSIFITHFHADHVLGIPGLLQTLSFHGRDAPLTIYGPAWVEQFVKLVSLLGYCRLNFEIKAVPLEAGDTVQREGYVINAIASEHSVPSLAYSLVENDRPGKFDRRHAEELGVPVGPLFSRLQKGESVEVNGRVIYPNEVIGPSRKGRKLIYTGDTRPCEAIIKASKNADVLIHDGTLAQEKADWACESLHSTAKEAADVAQKAEVQRLILTHISSRYTDDSSVLLEEAKEVFENTCVADDLMEFEVPYGKQ</sequence>
<evidence type="ECO:0000313" key="12">
    <source>
        <dbReference type="EMBL" id="SMH33951.1"/>
    </source>
</evidence>
<keyword evidence="4 9" id="KW-0540">Nuclease</keyword>
<evidence type="ECO:0000256" key="9">
    <source>
        <dbReference type="HAMAP-Rule" id="MF_01818"/>
    </source>
</evidence>
<reference evidence="12" key="2">
    <citation type="submission" date="2017-04" db="EMBL/GenBank/DDBJ databases">
        <authorList>
            <person name="Afonso C.L."/>
            <person name="Miller P.J."/>
            <person name="Scott M.A."/>
            <person name="Spackman E."/>
            <person name="Goraichik I."/>
            <person name="Dimitrov K.M."/>
            <person name="Suarez D.L."/>
            <person name="Swayne D.E."/>
        </authorList>
    </citation>
    <scope>NUCLEOTIDE SEQUENCE [LARGE SCALE GENOMIC DNA]</scope>
    <source>
        <strain evidence="12">FDF-1</strain>
    </source>
</reference>
<protein>
    <recommendedName>
        <fullName evidence="9">Ribonuclease Z</fullName>
        <shortName evidence="9">RNase Z</shortName>
        <ecNumber evidence="9">3.1.26.11</ecNumber>
    </recommendedName>
    <alternativeName>
        <fullName evidence="9">tRNA 3 endonuclease</fullName>
    </alternativeName>
    <alternativeName>
        <fullName evidence="9">tRNase Z</fullName>
    </alternativeName>
</protein>
<dbReference type="EMBL" id="FXBN01000001">
    <property type="protein sequence ID" value="SMH33951.1"/>
    <property type="molecule type" value="Genomic_DNA"/>
</dbReference>
<keyword evidence="8 9" id="KW-0862">Zinc</keyword>
<dbReference type="Pfam" id="PF23023">
    <property type="entry name" value="Anti-Pycsar_Apyc1"/>
    <property type="match status" value="1"/>
</dbReference>
<dbReference type="EMBL" id="JWTK01000002">
    <property type="protein sequence ID" value="OJH49769.1"/>
    <property type="molecule type" value="Genomic_DNA"/>
</dbReference>
<dbReference type="SUPFAM" id="SSF56281">
    <property type="entry name" value="Metallo-hydrolase/oxidoreductase"/>
    <property type="match status" value="1"/>
</dbReference>
<organism evidence="11 13">
    <name type="scientific">Methanohalophilus portucalensis FDF-1</name>
    <dbReference type="NCBI Taxonomy" id="523843"/>
    <lineage>
        <taxon>Archaea</taxon>
        <taxon>Methanobacteriati</taxon>
        <taxon>Methanobacteriota</taxon>
        <taxon>Stenosarchaea group</taxon>
        <taxon>Methanomicrobia</taxon>
        <taxon>Methanosarcinales</taxon>
        <taxon>Methanosarcinaceae</taxon>
        <taxon>Methanohalophilus</taxon>
    </lineage>
</organism>
<evidence type="ECO:0000313" key="14">
    <source>
        <dbReference type="Proteomes" id="UP000193969"/>
    </source>
</evidence>
<keyword evidence="3 9" id="KW-0819">tRNA processing</keyword>
<keyword evidence="5 9" id="KW-0479">Metal-binding</keyword>
<dbReference type="CDD" id="cd07717">
    <property type="entry name" value="RNaseZ_ZiPD-like_MBL-fold"/>
    <property type="match status" value="1"/>
</dbReference>
<dbReference type="InterPro" id="IPR036866">
    <property type="entry name" value="RibonucZ/Hydroxyglut_hydro"/>
</dbReference>
<gene>
    <name evidence="9" type="primary">rnz</name>
    <name evidence="11" type="ORF">MPF_0557</name>
    <name evidence="12" type="ORF">SAMN06264941_0786</name>
</gene>
<feature type="binding site" evidence="9">
    <location>
        <position position="69"/>
    </location>
    <ligand>
        <name>Zn(2+)</name>
        <dbReference type="ChEBI" id="CHEBI:29105"/>
        <label>1</label>
        <note>catalytic</note>
    </ligand>
</feature>
<evidence type="ECO:0000259" key="10">
    <source>
        <dbReference type="SMART" id="SM00849"/>
    </source>
</evidence>
<dbReference type="GO" id="GO:0042781">
    <property type="term" value="F:3'-tRNA processing endoribonuclease activity"/>
    <property type="evidence" value="ECO:0007669"/>
    <property type="project" value="UniProtKB-UniRule"/>
</dbReference>
<accession>A0A1L9C5E3</accession>
<comment type="subunit">
    <text evidence="2 9">Homodimer.</text>
</comment>
<dbReference type="SMART" id="SM00849">
    <property type="entry name" value="Lactamase_B"/>
    <property type="match status" value="1"/>
</dbReference>
<evidence type="ECO:0000256" key="8">
    <source>
        <dbReference type="ARBA" id="ARBA00022833"/>
    </source>
</evidence>
<comment type="function">
    <text evidence="9">Zinc phosphodiesterase, which displays some tRNA 3'-processing endonuclease activity. Probably involved in tRNA maturation, by removing a 3'-trailer from precursor tRNA.</text>
</comment>
<dbReference type="STRING" id="523843.SAMN06264941_0786"/>
<feature type="binding site" evidence="9">
    <location>
        <position position="71"/>
    </location>
    <ligand>
        <name>Zn(2+)</name>
        <dbReference type="ChEBI" id="CHEBI:29105"/>
        <label>1</label>
        <note>catalytic</note>
    </ligand>
</feature>
<dbReference type="FunFam" id="3.60.15.10:FF:000002">
    <property type="entry name" value="Ribonuclease Z"/>
    <property type="match status" value="1"/>
</dbReference>
<feature type="binding site" evidence="9">
    <location>
        <position position="216"/>
    </location>
    <ligand>
        <name>Zn(2+)</name>
        <dbReference type="ChEBI" id="CHEBI:29105"/>
        <label>1</label>
        <note>catalytic</note>
    </ligand>
</feature>
<evidence type="ECO:0000313" key="11">
    <source>
        <dbReference type="EMBL" id="OJH49769.1"/>
    </source>
</evidence>
<dbReference type="PANTHER" id="PTHR46018:SF2">
    <property type="entry name" value="ZINC PHOSPHODIESTERASE ELAC PROTEIN 1"/>
    <property type="match status" value="1"/>
</dbReference>
<dbReference type="Proteomes" id="UP000193969">
    <property type="component" value="Unassembled WGS sequence"/>
</dbReference>
<keyword evidence="7 9" id="KW-0378">Hydrolase</keyword>
<dbReference type="AlphaFoldDB" id="A0A1L9C5E3"/>
<dbReference type="InterPro" id="IPR013471">
    <property type="entry name" value="RNase_Z/BN"/>
</dbReference>
<name>A0A1L9C5E3_9EURY</name>
<keyword evidence="14" id="KW-1185">Reference proteome</keyword>
<dbReference type="GO" id="GO:0008270">
    <property type="term" value="F:zinc ion binding"/>
    <property type="evidence" value="ECO:0007669"/>
    <property type="project" value="UniProtKB-UniRule"/>
</dbReference>
<dbReference type="NCBIfam" id="NF000801">
    <property type="entry name" value="PRK00055.1-3"/>
    <property type="match status" value="1"/>
</dbReference>
<evidence type="ECO:0000256" key="2">
    <source>
        <dbReference type="ARBA" id="ARBA00011738"/>
    </source>
</evidence>
<keyword evidence="6 9" id="KW-0255">Endonuclease</keyword>
<evidence type="ECO:0000256" key="7">
    <source>
        <dbReference type="ARBA" id="ARBA00022801"/>
    </source>
</evidence>
<proteinExistence type="inferred from homology"/>
<feature type="binding site" evidence="9">
    <location>
        <position position="73"/>
    </location>
    <ligand>
        <name>Zn(2+)</name>
        <dbReference type="ChEBI" id="CHEBI:29105"/>
        <label>2</label>
        <note>catalytic</note>
    </ligand>
</feature>
<feature type="binding site" evidence="9">
    <location>
        <position position="74"/>
    </location>
    <ligand>
        <name>Zn(2+)</name>
        <dbReference type="ChEBI" id="CHEBI:29105"/>
        <label>2</label>
        <note>catalytic</note>
    </ligand>
</feature>
<feature type="binding site" evidence="9">
    <location>
        <position position="274"/>
    </location>
    <ligand>
        <name>Zn(2+)</name>
        <dbReference type="ChEBI" id="CHEBI:29105"/>
        <label>2</label>
        <note>catalytic</note>
    </ligand>
</feature>
<evidence type="ECO:0000256" key="6">
    <source>
        <dbReference type="ARBA" id="ARBA00022759"/>
    </source>
</evidence>
<dbReference type="PANTHER" id="PTHR46018">
    <property type="entry name" value="ZINC PHOSPHODIESTERASE ELAC PROTEIN 1"/>
    <property type="match status" value="1"/>
</dbReference>
<evidence type="ECO:0000256" key="1">
    <source>
        <dbReference type="ARBA" id="ARBA00000402"/>
    </source>
</evidence>
<feature type="domain" description="Metallo-beta-lactamase" evidence="10">
    <location>
        <begin position="27"/>
        <end position="274"/>
    </location>
</feature>
<dbReference type="InterPro" id="IPR001279">
    <property type="entry name" value="Metallo-B-lactamas"/>
</dbReference>
<dbReference type="Proteomes" id="UP000185713">
    <property type="component" value="Unassembled WGS sequence"/>
</dbReference>
<dbReference type="GO" id="GO:0042802">
    <property type="term" value="F:identical protein binding"/>
    <property type="evidence" value="ECO:0007669"/>
    <property type="project" value="UniProtKB-ARBA"/>
</dbReference>
<evidence type="ECO:0000256" key="4">
    <source>
        <dbReference type="ARBA" id="ARBA00022722"/>
    </source>
</evidence>
<reference evidence="11 13" key="1">
    <citation type="submission" date="2014-12" db="EMBL/GenBank/DDBJ databases">
        <title>The genome sequence of Methanohalophilus portucalensis strain FDF1.</title>
        <authorList>
            <person name="Lai M.-C."/>
            <person name="Lai S.-J."/>
        </authorList>
    </citation>
    <scope>NUCLEOTIDE SEQUENCE [LARGE SCALE GENOMIC DNA]</scope>
    <source>
        <strain evidence="11 13">FDF-1</strain>
    </source>
</reference>
<feature type="binding site" evidence="9">
    <location>
        <position position="216"/>
    </location>
    <ligand>
        <name>Zn(2+)</name>
        <dbReference type="ChEBI" id="CHEBI:29105"/>
        <label>2</label>
        <note>catalytic</note>
    </ligand>
</feature>
<dbReference type="EC" id="3.1.26.11" evidence="9"/>
<evidence type="ECO:0000256" key="5">
    <source>
        <dbReference type="ARBA" id="ARBA00022723"/>
    </source>
</evidence>
<dbReference type="Gene3D" id="3.60.15.10">
    <property type="entry name" value="Ribonuclease Z/Hydroxyacylglutathione hydrolase-like"/>
    <property type="match status" value="1"/>
</dbReference>
<feature type="active site" description="Proton acceptor" evidence="9">
    <location>
        <position position="73"/>
    </location>
</feature>
<dbReference type="Pfam" id="PF12706">
    <property type="entry name" value="Lactamase_B_2"/>
    <property type="match status" value="1"/>
</dbReference>
<feature type="binding site" evidence="9">
    <location>
        <position position="146"/>
    </location>
    <ligand>
        <name>Zn(2+)</name>
        <dbReference type="ChEBI" id="CHEBI:29105"/>
        <label>1</label>
        <note>catalytic</note>
    </ligand>
</feature>
<dbReference type="HAMAP" id="MF_01818">
    <property type="entry name" value="RNase_Z_BN"/>
    <property type="match status" value="1"/>
</dbReference>
<evidence type="ECO:0000256" key="3">
    <source>
        <dbReference type="ARBA" id="ARBA00022694"/>
    </source>
</evidence>
<dbReference type="NCBIfam" id="TIGR02651">
    <property type="entry name" value="RNase_Z"/>
    <property type="match status" value="1"/>
</dbReference>
<comment type="similarity">
    <text evidence="9">Belongs to the RNase Z family.</text>
</comment>
<comment type="cofactor">
    <cofactor evidence="9">
        <name>Zn(2+)</name>
        <dbReference type="ChEBI" id="CHEBI:29105"/>
    </cofactor>
    <text evidence="9">Binds 2 Zn(2+) ions.</text>
</comment>
<comment type="catalytic activity">
    <reaction evidence="1 9">
        <text>Endonucleolytic cleavage of RNA, removing extra 3' nucleotides from tRNA precursor, generating 3' termini of tRNAs. A 3'-hydroxy group is left at the tRNA terminus and a 5'-phosphoryl group is left at the trailer molecule.</text>
        <dbReference type="EC" id="3.1.26.11"/>
    </reaction>
</comment>
<reference evidence="14" key="3">
    <citation type="submission" date="2017-04" db="EMBL/GenBank/DDBJ databases">
        <authorList>
            <person name="Varghese N."/>
            <person name="Submissions S."/>
        </authorList>
    </citation>
    <scope>NUCLEOTIDE SEQUENCE [LARGE SCALE GENOMIC DNA]</scope>
    <source>
        <strain evidence="14">FDF-1</strain>
    </source>
</reference>